<dbReference type="CDD" id="cd06170">
    <property type="entry name" value="LuxR_C_like"/>
    <property type="match status" value="1"/>
</dbReference>
<dbReference type="GO" id="GO:0003677">
    <property type="term" value="F:DNA binding"/>
    <property type="evidence" value="ECO:0007669"/>
    <property type="project" value="UniProtKB-KW"/>
</dbReference>
<dbReference type="SUPFAM" id="SSF46894">
    <property type="entry name" value="C-terminal effector domain of the bipartite response regulators"/>
    <property type="match status" value="1"/>
</dbReference>
<dbReference type="InterPro" id="IPR011006">
    <property type="entry name" value="CheY-like_superfamily"/>
</dbReference>
<dbReference type="EMBL" id="CP118157">
    <property type="protein sequence ID" value="WOF22547.1"/>
    <property type="molecule type" value="Genomic_DNA"/>
</dbReference>
<dbReference type="PANTHER" id="PTHR43214">
    <property type="entry name" value="TWO-COMPONENT RESPONSE REGULATOR"/>
    <property type="match status" value="1"/>
</dbReference>
<dbReference type="AlphaFoldDB" id="A0AA97I6E9"/>
<dbReference type="InterPro" id="IPR000792">
    <property type="entry name" value="Tscrpt_reg_LuxR_C"/>
</dbReference>
<dbReference type="PANTHER" id="PTHR43214:SF24">
    <property type="entry name" value="TRANSCRIPTIONAL REGULATORY PROTEIN NARL-RELATED"/>
    <property type="match status" value="1"/>
</dbReference>
<dbReference type="PRINTS" id="PR00038">
    <property type="entry name" value="HTHLUXR"/>
</dbReference>
<dbReference type="PROSITE" id="PS50043">
    <property type="entry name" value="HTH_LUXR_2"/>
    <property type="match status" value="1"/>
</dbReference>
<dbReference type="CDD" id="cd17535">
    <property type="entry name" value="REC_NarL-like"/>
    <property type="match status" value="1"/>
</dbReference>
<evidence type="ECO:0000313" key="9">
    <source>
        <dbReference type="Proteomes" id="UP001305498"/>
    </source>
</evidence>
<dbReference type="GO" id="GO:0006355">
    <property type="term" value="P:regulation of DNA-templated transcription"/>
    <property type="evidence" value="ECO:0007669"/>
    <property type="project" value="InterPro"/>
</dbReference>
<feature type="domain" description="Response regulatory" evidence="7">
    <location>
        <begin position="3"/>
        <end position="119"/>
    </location>
</feature>
<dbReference type="InterPro" id="IPR058245">
    <property type="entry name" value="NreC/VraR/RcsB-like_REC"/>
</dbReference>
<dbReference type="RefSeq" id="WP_317139018.1">
    <property type="nucleotide sequence ID" value="NZ_CP118157.1"/>
</dbReference>
<dbReference type="Pfam" id="PF00072">
    <property type="entry name" value="Response_reg"/>
    <property type="match status" value="1"/>
</dbReference>
<dbReference type="KEGG" id="mbet:N8K70_14285"/>
<evidence type="ECO:0000256" key="2">
    <source>
        <dbReference type="ARBA" id="ARBA00023015"/>
    </source>
</evidence>
<name>A0AA97I6E9_9MICO</name>
<keyword evidence="2" id="KW-0805">Transcription regulation</keyword>
<evidence type="ECO:0000256" key="3">
    <source>
        <dbReference type="ARBA" id="ARBA00023125"/>
    </source>
</evidence>
<dbReference type="Gene3D" id="3.40.50.2300">
    <property type="match status" value="1"/>
</dbReference>
<dbReference type="SUPFAM" id="SSF52172">
    <property type="entry name" value="CheY-like"/>
    <property type="match status" value="1"/>
</dbReference>
<organism evidence="8 9">
    <name type="scientific">Microbacterium betulae</name>
    <dbReference type="NCBI Taxonomy" id="2981139"/>
    <lineage>
        <taxon>Bacteria</taxon>
        <taxon>Bacillati</taxon>
        <taxon>Actinomycetota</taxon>
        <taxon>Actinomycetes</taxon>
        <taxon>Micrococcales</taxon>
        <taxon>Microbacteriaceae</taxon>
        <taxon>Microbacterium</taxon>
    </lineage>
</organism>
<reference evidence="8 9" key="1">
    <citation type="submission" date="2023-02" db="EMBL/GenBank/DDBJ databases">
        <title>Microbacterium betulae sp. nov., isolated from birch wood.</title>
        <authorList>
            <person name="Pasciak M."/>
            <person name="Pawlik K.J."/>
            <person name="Martynowski D."/>
            <person name="Laczmanski L."/>
            <person name="Ciekot J."/>
            <person name="Szponar B."/>
            <person name="Wojcik-Fatla A."/>
            <person name="Mackiewicz B."/>
            <person name="Farian E."/>
            <person name="Cholewa G."/>
            <person name="Cholewa A."/>
            <person name="Dutkiewicz J."/>
        </authorList>
    </citation>
    <scope>NUCLEOTIDE SEQUENCE [LARGE SCALE GENOMIC DNA]</scope>
    <source>
        <strain evidence="8 9">AB</strain>
    </source>
</reference>
<keyword evidence="1 5" id="KW-0597">Phosphoprotein</keyword>
<evidence type="ECO:0000259" key="7">
    <source>
        <dbReference type="PROSITE" id="PS50110"/>
    </source>
</evidence>
<gene>
    <name evidence="8" type="ORF">N8K70_14285</name>
</gene>
<evidence type="ECO:0000256" key="5">
    <source>
        <dbReference type="PROSITE-ProRule" id="PRU00169"/>
    </source>
</evidence>
<dbReference type="SMART" id="SM00421">
    <property type="entry name" value="HTH_LUXR"/>
    <property type="match status" value="1"/>
</dbReference>
<keyword evidence="3" id="KW-0238">DNA-binding</keyword>
<protein>
    <submittedName>
        <fullName evidence="8">Response regulator transcription factor</fullName>
    </submittedName>
</protein>
<evidence type="ECO:0000313" key="8">
    <source>
        <dbReference type="EMBL" id="WOF22547.1"/>
    </source>
</evidence>
<dbReference type="GO" id="GO:0000160">
    <property type="term" value="P:phosphorelay signal transduction system"/>
    <property type="evidence" value="ECO:0007669"/>
    <property type="project" value="InterPro"/>
</dbReference>
<dbReference type="InterPro" id="IPR016032">
    <property type="entry name" value="Sig_transdc_resp-reg_C-effctor"/>
</dbReference>
<feature type="modified residue" description="4-aspartylphosphate" evidence="5">
    <location>
        <position position="54"/>
    </location>
</feature>
<dbReference type="InterPro" id="IPR001789">
    <property type="entry name" value="Sig_transdc_resp-reg_receiver"/>
</dbReference>
<keyword evidence="4" id="KW-0804">Transcription</keyword>
<evidence type="ECO:0000256" key="4">
    <source>
        <dbReference type="ARBA" id="ARBA00023163"/>
    </source>
</evidence>
<dbReference type="PROSITE" id="PS50110">
    <property type="entry name" value="RESPONSE_REGULATORY"/>
    <property type="match status" value="1"/>
</dbReference>
<dbReference type="Proteomes" id="UP001305498">
    <property type="component" value="Chromosome"/>
</dbReference>
<feature type="domain" description="HTH luxR-type" evidence="6">
    <location>
        <begin position="141"/>
        <end position="206"/>
    </location>
</feature>
<dbReference type="Pfam" id="PF00196">
    <property type="entry name" value="GerE"/>
    <property type="match status" value="1"/>
</dbReference>
<dbReference type="InterPro" id="IPR039420">
    <property type="entry name" value="WalR-like"/>
</dbReference>
<evidence type="ECO:0000259" key="6">
    <source>
        <dbReference type="PROSITE" id="PS50043"/>
    </source>
</evidence>
<sequence>MIRIFLADDHELVRRGIAEILEREPDMTVVGEAGTARAAVARIDALEVDVAVLDYRLPDGTGVGVCREVRSRRPALPCIILTAFDDEAALDAAVLAGASGWLLKDIRGTGLVEAVRDVAAGRRLIGDAVRRRAHERLVQQREDDAADLTLRERQILGLITEGLTNRQIGERLGIAEKTVKNYVTGLLDKLGLERRTQAAVYGMAHRRPGGGTAPGQ</sequence>
<dbReference type="SMART" id="SM00448">
    <property type="entry name" value="REC"/>
    <property type="match status" value="1"/>
</dbReference>
<keyword evidence="9" id="KW-1185">Reference proteome</keyword>
<accession>A0AA97I6E9</accession>
<proteinExistence type="predicted"/>
<evidence type="ECO:0000256" key="1">
    <source>
        <dbReference type="ARBA" id="ARBA00022553"/>
    </source>
</evidence>